<dbReference type="PANTHER" id="PTHR43362">
    <property type="entry name" value="MANNITOL DEHYDROGENASE DSF1-RELATED"/>
    <property type="match status" value="1"/>
</dbReference>
<comment type="caution">
    <text evidence="4">The sequence shown here is derived from an EMBL/GenBank/DDBJ whole genome shotgun (WGS) entry which is preliminary data.</text>
</comment>
<dbReference type="InterPro" id="IPR008927">
    <property type="entry name" value="6-PGluconate_DH-like_C_sf"/>
</dbReference>
<dbReference type="Gene3D" id="1.10.1040.10">
    <property type="entry name" value="N-(1-d-carboxylethyl)-l-norvaline Dehydrogenase, domain 2"/>
    <property type="match status" value="1"/>
</dbReference>
<dbReference type="Proteomes" id="UP001431784">
    <property type="component" value="Unassembled WGS sequence"/>
</dbReference>
<organism evidence="4 5">
    <name type="scientific">Roseinatronobacter alkalisoli</name>
    <dbReference type="NCBI Taxonomy" id="3028235"/>
    <lineage>
        <taxon>Bacteria</taxon>
        <taxon>Pseudomonadati</taxon>
        <taxon>Pseudomonadota</taxon>
        <taxon>Alphaproteobacteria</taxon>
        <taxon>Rhodobacterales</taxon>
        <taxon>Paracoccaceae</taxon>
        <taxon>Roseinatronobacter</taxon>
    </lineage>
</organism>
<name>A0ABT5TA85_9RHOB</name>
<dbReference type="Pfam" id="PF08125">
    <property type="entry name" value="Mannitol_dh_C"/>
    <property type="match status" value="1"/>
</dbReference>
<evidence type="ECO:0000259" key="2">
    <source>
        <dbReference type="Pfam" id="PF01232"/>
    </source>
</evidence>
<evidence type="ECO:0000256" key="1">
    <source>
        <dbReference type="ARBA" id="ARBA00023002"/>
    </source>
</evidence>
<feature type="domain" description="Mannitol dehydrogenase C-terminal" evidence="3">
    <location>
        <begin position="269"/>
        <end position="413"/>
    </location>
</feature>
<dbReference type="PRINTS" id="PR00084">
    <property type="entry name" value="MTLDHDRGNASE"/>
</dbReference>
<dbReference type="Pfam" id="PF01232">
    <property type="entry name" value="Mannitol_dh"/>
    <property type="match status" value="1"/>
</dbReference>
<accession>A0ABT5TA85</accession>
<dbReference type="InterPro" id="IPR036291">
    <property type="entry name" value="NAD(P)-bd_dom_sf"/>
</dbReference>
<dbReference type="InterPro" id="IPR013131">
    <property type="entry name" value="Mannitol_DH_N"/>
</dbReference>
<dbReference type="PANTHER" id="PTHR43362:SF1">
    <property type="entry name" value="MANNITOL DEHYDROGENASE 2-RELATED"/>
    <property type="match status" value="1"/>
</dbReference>
<dbReference type="SUPFAM" id="SSF48179">
    <property type="entry name" value="6-phosphogluconate dehydrogenase C-terminal domain-like"/>
    <property type="match status" value="1"/>
</dbReference>
<dbReference type="RefSeq" id="WP_274352701.1">
    <property type="nucleotide sequence ID" value="NZ_JAQZSM010000011.1"/>
</dbReference>
<evidence type="ECO:0000313" key="4">
    <source>
        <dbReference type="EMBL" id="MDD7972025.1"/>
    </source>
</evidence>
<keyword evidence="1" id="KW-0560">Oxidoreductase</keyword>
<dbReference type="InterPro" id="IPR000669">
    <property type="entry name" value="Mannitol_DH"/>
</dbReference>
<dbReference type="Gene3D" id="3.40.50.720">
    <property type="entry name" value="NAD(P)-binding Rossmann-like Domain"/>
    <property type="match status" value="1"/>
</dbReference>
<evidence type="ECO:0000313" key="5">
    <source>
        <dbReference type="Proteomes" id="UP001431784"/>
    </source>
</evidence>
<evidence type="ECO:0000259" key="3">
    <source>
        <dbReference type="Pfam" id="PF08125"/>
    </source>
</evidence>
<dbReference type="InterPro" id="IPR050988">
    <property type="entry name" value="Mannitol_DH/Oxidoreductase"/>
</dbReference>
<reference evidence="4" key="1">
    <citation type="submission" date="2023-02" db="EMBL/GenBank/DDBJ databases">
        <title>Description of Roseinatronobacter alkalisoli sp. nov., an alkaliphilic bacerium isolated from soda soil.</title>
        <authorList>
            <person name="Wei W."/>
        </authorList>
    </citation>
    <scope>NUCLEOTIDE SEQUENCE</scope>
    <source>
        <strain evidence="4">HJB301</strain>
    </source>
</reference>
<dbReference type="InterPro" id="IPR013118">
    <property type="entry name" value="Mannitol_DH_C"/>
</dbReference>
<feature type="domain" description="Mannitol dehydrogenase N-terminal" evidence="2">
    <location>
        <begin position="14"/>
        <end position="260"/>
    </location>
</feature>
<proteinExistence type="predicted"/>
<dbReference type="InterPro" id="IPR013328">
    <property type="entry name" value="6PGD_dom2"/>
</dbReference>
<sequence>MTWPKYDRHALTAGVVHLGVGNFHRAHMGVYFDRLAASGHTDWAILGAGIMPGDAQMRDRLLAQDCLTTVVDLDAGALTARVTGAMIDFLPVVPAAIIAAMSDPAIRIVTLSVTEGGYFLDSSRRFDTQRAEVQHDASNPNDPQTVFGIILAALRARRAAGHSPFTILSCDNLLGNGEVVRAAVTGLAALSDPGFAEWIRQNVSFPNAMVDCITPATTERERARVRDHFGIDDSVPVVCEPFRQWVIEDHFPAGRPPLEKVGVEFVEDITLHELMKLRLLNASHVSMAAASMLLGHEFVHAAMADPLVQRWLEALQTREIIPTLPGGTGTVYSDYLGSVFTRFANPAVGDTIARLAADSTERQENFILPILRDALSAGPQHDGLCLEIALWARFLEGKDEAGRVMTIEDTRRPVTAPDMQHPAPDTPAVLASIGADPIIADKVTYWRSMLAEQGVRRTLSHYIDRDVS</sequence>
<gene>
    <name evidence="4" type="ORF">PUT78_13040</name>
</gene>
<protein>
    <submittedName>
        <fullName evidence="4">Mannitol dehydrogenase family protein</fullName>
    </submittedName>
</protein>
<dbReference type="EMBL" id="JAQZSM010000011">
    <property type="protein sequence ID" value="MDD7972025.1"/>
    <property type="molecule type" value="Genomic_DNA"/>
</dbReference>
<keyword evidence="5" id="KW-1185">Reference proteome</keyword>
<dbReference type="SUPFAM" id="SSF51735">
    <property type="entry name" value="NAD(P)-binding Rossmann-fold domains"/>
    <property type="match status" value="1"/>
</dbReference>